<feature type="region of interest" description="Disordered" evidence="1">
    <location>
        <begin position="270"/>
        <end position="302"/>
    </location>
</feature>
<sequence>MTVAAEPSGTQTNVPGSSRRRGGGGRARLAGLAAAIGVALGVLAFPQAALAQDQFGAVINTQNPWIDIGGAPVTISVSVTANHADPAGKDLNVEGVLKQLDNFAYVNAVDDGSSGCAVTGDASFGCGLVPSGQTRTFSFTVTPMTESDLPEGEQKVGEFKVKYSGGADQSTSVTVVGHASTQTTSTITGTVTSDAEPVEGAKVVLTDAEGTDHETTTGSDGTFRFEGGAGNPIAPGDLVLTVTKEGFEEASQNISVSGNQTFNSNMTLKQVAKEEETTEAATSEAATTEAAPPKEEEEEKDGISGTLVFLIVIGGLLVVGGVVGIVFLLRGGKDDKDDEAESFTPDGPPDHKPTAAQVGAPGVYQAGPAPGSEAPTMLHPGGLVGDGGPAAATQFGPAYGGADSTQVMPQSGFGAPPPPPAPPIGPDGTTILPVVKQPGGPGGDATQIMPQANLSGPPPAAPPASPYADPGATRPHPGPSAPQHPYSDPGATRPHPGPSPYGADPAGTRPHPAPTPPPATGSMFDPHNPANAPGGPSEPRYGAHGGQPSAPQYGPGSQSYSPQGGQPASGFGSHSAPPAPQGDPYPSQSMRRDPYAPPEQPAPPPTGEFGATRAMPQYGDQSQPPAAPYGSEPNREGEDPDSKRTDRRGWGEWDDRPRSW</sequence>
<dbReference type="SUPFAM" id="SSF49452">
    <property type="entry name" value="Starch-binding domain-like"/>
    <property type="match status" value="1"/>
</dbReference>
<feature type="transmembrane region" description="Helical" evidence="2">
    <location>
        <begin position="307"/>
        <end position="329"/>
    </location>
</feature>
<dbReference type="Proteomes" id="UP000305792">
    <property type="component" value="Unassembled WGS sequence"/>
</dbReference>
<feature type="transmembrane region" description="Helical" evidence="2">
    <location>
        <begin position="29"/>
        <end position="50"/>
    </location>
</feature>
<evidence type="ECO:0000313" key="3">
    <source>
        <dbReference type="EMBL" id="THV26702.1"/>
    </source>
</evidence>
<feature type="region of interest" description="Disordered" evidence="1">
    <location>
        <begin position="210"/>
        <end position="230"/>
    </location>
</feature>
<feature type="region of interest" description="Disordered" evidence="1">
    <location>
        <begin position="333"/>
        <end position="660"/>
    </location>
</feature>
<dbReference type="AlphaFoldDB" id="A0A4S8PC19"/>
<gene>
    <name evidence="3" type="ORF">E9998_17045</name>
</gene>
<keyword evidence="2" id="KW-1133">Transmembrane helix</keyword>
<evidence type="ECO:0000256" key="2">
    <source>
        <dbReference type="SAM" id="Phobius"/>
    </source>
</evidence>
<dbReference type="InterPro" id="IPR013784">
    <property type="entry name" value="Carb-bd-like_fold"/>
</dbReference>
<feature type="compositionally biased region" description="Low complexity" evidence="1">
    <location>
        <begin position="551"/>
        <end position="570"/>
    </location>
</feature>
<feature type="compositionally biased region" description="Basic and acidic residues" evidence="1">
    <location>
        <begin position="633"/>
        <end position="660"/>
    </location>
</feature>
<dbReference type="Pfam" id="PF13620">
    <property type="entry name" value="CarboxypepD_reg"/>
    <property type="match status" value="1"/>
</dbReference>
<keyword evidence="2" id="KW-0812">Transmembrane</keyword>
<keyword evidence="2" id="KW-0472">Membrane</keyword>
<keyword evidence="4" id="KW-1185">Reference proteome</keyword>
<protein>
    <submittedName>
        <fullName evidence="3">PEGA domain-containing protein</fullName>
    </submittedName>
</protein>
<comment type="caution">
    <text evidence="3">The sequence shown here is derived from an EMBL/GenBank/DDBJ whole genome shotgun (WGS) entry which is preliminary data.</text>
</comment>
<feature type="compositionally biased region" description="Pro residues" evidence="1">
    <location>
        <begin position="595"/>
        <end position="606"/>
    </location>
</feature>
<name>A0A4S8PC19_9ACTN</name>
<accession>A0A4S8PC19</accession>
<organism evidence="3 4">
    <name type="scientific">Glycomyces paridis</name>
    <dbReference type="NCBI Taxonomy" id="2126555"/>
    <lineage>
        <taxon>Bacteria</taxon>
        <taxon>Bacillati</taxon>
        <taxon>Actinomycetota</taxon>
        <taxon>Actinomycetes</taxon>
        <taxon>Glycomycetales</taxon>
        <taxon>Glycomycetaceae</taxon>
        <taxon>Glycomyces</taxon>
    </lineage>
</organism>
<dbReference type="EMBL" id="STGX01000013">
    <property type="protein sequence ID" value="THV26702.1"/>
    <property type="molecule type" value="Genomic_DNA"/>
</dbReference>
<evidence type="ECO:0000256" key="1">
    <source>
        <dbReference type="SAM" id="MobiDB-lite"/>
    </source>
</evidence>
<dbReference type="Gene3D" id="2.60.40.1120">
    <property type="entry name" value="Carboxypeptidase-like, regulatory domain"/>
    <property type="match status" value="1"/>
</dbReference>
<feature type="region of interest" description="Disordered" evidence="1">
    <location>
        <begin position="1"/>
        <end position="25"/>
    </location>
</feature>
<evidence type="ECO:0000313" key="4">
    <source>
        <dbReference type="Proteomes" id="UP000305792"/>
    </source>
</evidence>
<reference evidence="3 4" key="1">
    <citation type="journal article" date="2018" name="Int. J. Syst. Evol. Microbiol.">
        <title>Glycomyces paridis sp. nov., isolated from the medicinal plant Paris polyphylla.</title>
        <authorList>
            <person name="Fang X.M."/>
            <person name="Bai J.L."/>
            <person name="Su J."/>
            <person name="Zhao L.L."/>
            <person name="Liu H.Y."/>
            <person name="Ma B.P."/>
            <person name="Zhang Y.Q."/>
            <person name="Yu L.Y."/>
        </authorList>
    </citation>
    <scope>NUCLEOTIDE SEQUENCE [LARGE SCALE GENOMIC DNA]</scope>
    <source>
        <strain evidence="3 4">CPCC 204357</strain>
    </source>
</reference>
<dbReference type="GO" id="GO:0030246">
    <property type="term" value="F:carbohydrate binding"/>
    <property type="evidence" value="ECO:0007669"/>
    <property type="project" value="InterPro"/>
</dbReference>
<proteinExistence type="predicted"/>
<feature type="compositionally biased region" description="Pro residues" evidence="1">
    <location>
        <begin position="456"/>
        <end position="465"/>
    </location>
</feature>
<feature type="compositionally biased region" description="Pro residues" evidence="1">
    <location>
        <begin position="415"/>
        <end position="425"/>
    </location>
</feature>
<feature type="compositionally biased region" description="Low complexity" evidence="1">
    <location>
        <begin position="279"/>
        <end position="291"/>
    </location>
</feature>